<accession>A0ABS8T3G2</accession>
<proteinExistence type="predicted"/>
<feature type="non-terminal residue" evidence="1">
    <location>
        <position position="1"/>
    </location>
</feature>
<keyword evidence="2" id="KW-1185">Reference proteome</keyword>
<name>A0ABS8T3G2_DATST</name>
<dbReference type="Proteomes" id="UP000823775">
    <property type="component" value="Unassembled WGS sequence"/>
</dbReference>
<evidence type="ECO:0000313" key="1">
    <source>
        <dbReference type="EMBL" id="MCD7465912.1"/>
    </source>
</evidence>
<reference evidence="1 2" key="1">
    <citation type="journal article" date="2021" name="BMC Genomics">
        <title>Datura genome reveals duplications of psychoactive alkaloid biosynthetic genes and high mutation rate following tissue culture.</title>
        <authorList>
            <person name="Rajewski A."/>
            <person name="Carter-House D."/>
            <person name="Stajich J."/>
            <person name="Litt A."/>
        </authorList>
    </citation>
    <scope>NUCLEOTIDE SEQUENCE [LARGE SCALE GENOMIC DNA]</scope>
    <source>
        <strain evidence="1">AR-01</strain>
    </source>
</reference>
<protein>
    <submittedName>
        <fullName evidence="1">Uncharacterized protein</fullName>
    </submittedName>
</protein>
<sequence>GGPESRLRVRDETLKLGGTSPFGLTQCTEQRSLRRGNEASQAPIYSIRCYESEGVGSYVKQCWWQYDFRSNQTLVVLCEPTALLAV</sequence>
<organism evidence="1 2">
    <name type="scientific">Datura stramonium</name>
    <name type="common">Jimsonweed</name>
    <name type="synonym">Common thornapple</name>
    <dbReference type="NCBI Taxonomy" id="4076"/>
    <lineage>
        <taxon>Eukaryota</taxon>
        <taxon>Viridiplantae</taxon>
        <taxon>Streptophyta</taxon>
        <taxon>Embryophyta</taxon>
        <taxon>Tracheophyta</taxon>
        <taxon>Spermatophyta</taxon>
        <taxon>Magnoliopsida</taxon>
        <taxon>eudicotyledons</taxon>
        <taxon>Gunneridae</taxon>
        <taxon>Pentapetalae</taxon>
        <taxon>asterids</taxon>
        <taxon>lamiids</taxon>
        <taxon>Solanales</taxon>
        <taxon>Solanaceae</taxon>
        <taxon>Solanoideae</taxon>
        <taxon>Datureae</taxon>
        <taxon>Datura</taxon>
    </lineage>
</organism>
<evidence type="ECO:0000313" key="2">
    <source>
        <dbReference type="Proteomes" id="UP000823775"/>
    </source>
</evidence>
<dbReference type="EMBL" id="JACEIK010001095">
    <property type="protein sequence ID" value="MCD7465912.1"/>
    <property type="molecule type" value="Genomic_DNA"/>
</dbReference>
<gene>
    <name evidence="1" type="ORF">HAX54_002126</name>
</gene>
<comment type="caution">
    <text evidence="1">The sequence shown here is derived from an EMBL/GenBank/DDBJ whole genome shotgun (WGS) entry which is preliminary data.</text>
</comment>